<dbReference type="RefSeq" id="XP_005794420.1">
    <property type="nucleotide sequence ID" value="XM_005794363.1"/>
</dbReference>
<evidence type="ECO:0000256" key="1">
    <source>
        <dbReference type="SAM" id="MobiDB-lite"/>
    </source>
</evidence>
<dbReference type="GeneID" id="17287261"/>
<reference evidence="3" key="2">
    <citation type="submission" date="2024-10" db="UniProtKB">
        <authorList>
            <consortium name="EnsemblProtists"/>
        </authorList>
    </citation>
    <scope>IDENTIFICATION</scope>
</reference>
<dbReference type="Pfam" id="PF00293">
    <property type="entry name" value="NUDIX"/>
    <property type="match status" value="1"/>
</dbReference>
<name>A0A0D3L1V6_EMIH1</name>
<reference evidence="4" key="1">
    <citation type="journal article" date="2013" name="Nature">
        <title>Pan genome of the phytoplankton Emiliania underpins its global distribution.</title>
        <authorList>
            <person name="Read B.A."/>
            <person name="Kegel J."/>
            <person name="Klute M.J."/>
            <person name="Kuo A."/>
            <person name="Lefebvre S.C."/>
            <person name="Maumus F."/>
            <person name="Mayer C."/>
            <person name="Miller J."/>
            <person name="Monier A."/>
            <person name="Salamov A."/>
            <person name="Young J."/>
            <person name="Aguilar M."/>
            <person name="Claverie J.M."/>
            <person name="Frickenhaus S."/>
            <person name="Gonzalez K."/>
            <person name="Herman E.K."/>
            <person name="Lin Y.C."/>
            <person name="Napier J."/>
            <person name="Ogata H."/>
            <person name="Sarno A.F."/>
            <person name="Shmutz J."/>
            <person name="Schroeder D."/>
            <person name="de Vargas C."/>
            <person name="Verret F."/>
            <person name="von Dassow P."/>
            <person name="Valentin K."/>
            <person name="Van de Peer Y."/>
            <person name="Wheeler G."/>
            <person name="Dacks J.B."/>
            <person name="Delwiche C.F."/>
            <person name="Dyhrman S.T."/>
            <person name="Glockner G."/>
            <person name="John U."/>
            <person name="Richards T."/>
            <person name="Worden A.Z."/>
            <person name="Zhang X."/>
            <person name="Grigoriev I.V."/>
            <person name="Allen A.E."/>
            <person name="Bidle K."/>
            <person name="Borodovsky M."/>
            <person name="Bowler C."/>
            <person name="Brownlee C."/>
            <person name="Cock J.M."/>
            <person name="Elias M."/>
            <person name="Gladyshev V.N."/>
            <person name="Groth M."/>
            <person name="Guda C."/>
            <person name="Hadaegh A."/>
            <person name="Iglesias-Rodriguez M.D."/>
            <person name="Jenkins J."/>
            <person name="Jones B.M."/>
            <person name="Lawson T."/>
            <person name="Leese F."/>
            <person name="Lindquist E."/>
            <person name="Lobanov A."/>
            <person name="Lomsadze A."/>
            <person name="Malik S.B."/>
            <person name="Marsh M.E."/>
            <person name="Mackinder L."/>
            <person name="Mock T."/>
            <person name="Mueller-Roeber B."/>
            <person name="Pagarete A."/>
            <person name="Parker M."/>
            <person name="Probert I."/>
            <person name="Quesneville H."/>
            <person name="Raines C."/>
            <person name="Rensing S.A."/>
            <person name="Riano-Pachon D.M."/>
            <person name="Richier S."/>
            <person name="Rokitta S."/>
            <person name="Shiraiwa Y."/>
            <person name="Soanes D.M."/>
            <person name="van der Giezen M."/>
            <person name="Wahlund T.M."/>
            <person name="Williams B."/>
            <person name="Wilson W."/>
            <person name="Wolfe G."/>
            <person name="Wurch L.L."/>
        </authorList>
    </citation>
    <scope>NUCLEOTIDE SEQUENCE</scope>
</reference>
<dbReference type="Gene3D" id="3.90.79.10">
    <property type="entry name" value="Nucleoside Triphosphate Pyrophosphohydrolase"/>
    <property type="match status" value="1"/>
</dbReference>
<dbReference type="PaxDb" id="2903-EOD41991"/>
<sequence>MVPIGAAHDRGLLHRGVWIGVLRGPATAAELLLLQRSDRVVTCPTAWGLVGEHSAPSEAWESTVRRAVREELGVVDIASLGPLGVPVLFKSNYSRDGGLGGRRDRTKLDLQVTALYWVRLAEGAETRLRFDAEVARWRWASTEAVRAMLARERSRLCNDKIRTLLDHAVPLLEAHLAEEAAGRRLGPGERRRRRYSGEDRSRRLDV</sequence>
<feature type="region of interest" description="Disordered" evidence="1">
    <location>
        <begin position="187"/>
        <end position="206"/>
    </location>
</feature>
<dbReference type="HOGENOM" id="CLU_1334033_0_0_1"/>
<evidence type="ECO:0000313" key="4">
    <source>
        <dbReference type="Proteomes" id="UP000013827"/>
    </source>
</evidence>
<organism evidence="3 4">
    <name type="scientific">Emiliania huxleyi (strain CCMP1516)</name>
    <dbReference type="NCBI Taxonomy" id="280463"/>
    <lineage>
        <taxon>Eukaryota</taxon>
        <taxon>Haptista</taxon>
        <taxon>Haptophyta</taxon>
        <taxon>Prymnesiophyceae</taxon>
        <taxon>Isochrysidales</taxon>
        <taxon>Noelaerhabdaceae</taxon>
        <taxon>Emiliania</taxon>
    </lineage>
</organism>
<evidence type="ECO:0000313" key="3">
    <source>
        <dbReference type="EnsemblProtists" id="EOD41991"/>
    </source>
</evidence>
<evidence type="ECO:0000259" key="2">
    <source>
        <dbReference type="PROSITE" id="PS51462"/>
    </source>
</evidence>
<dbReference type="SUPFAM" id="SSF55811">
    <property type="entry name" value="Nudix"/>
    <property type="match status" value="1"/>
</dbReference>
<keyword evidence="4" id="KW-1185">Reference proteome</keyword>
<dbReference type="CDD" id="cd02883">
    <property type="entry name" value="NUDIX_Hydrolase"/>
    <property type="match status" value="1"/>
</dbReference>
<dbReference type="Proteomes" id="UP000013827">
    <property type="component" value="Unassembled WGS sequence"/>
</dbReference>
<dbReference type="KEGG" id="ehx:EMIHUDRAFT_95177"/>
<proteinExistence type="predicted"/>
<dbReference type="AlphaFoldDB" id="A0A0D3L1V6"/>
<dbReference type="InterPro" id="IPR015797">
    <property type="entry name" value="NUDIX_hydrolase-like_dom_sf"/>
</dbReference>
<dbReference type="InterPro" id="IPR000086">
    <property type="entry name" value="NUDIX_hydrolase_dom"/>
</dbReference>
<dbReference type="EnsemblProtists" id="EOD41991">
    <property type="protein sequence ID" value="EOD41991"/>
    <property type="gene ID" value="EMIHUDRAFT_95177"/>
</dbReference>
<dbReference type="PROSITE" id="PS51462">
    <property type="entry name" value="NUDIX"/>
    <property type="match status" value="1"/>
</dbReference>
<accession>A0A0D3L1V6</accession>
<protein>
    <recommendedName>
        <fullName evidence="2">Nudix hydrolase domain-containing protein</fullName>
    </recommendedName>
</protein>
<dbReference type="eggNOG" id="ENOG502SGXJ">
    <property type="taxonomic scope" value="Eukaryota"/>
</dbReference>
<feature type="domain" description="Nudix hydrolase" evidence="2">
    <location>
        <begin position="12"/>
        <end position="163"/>
    </location>
</feature>